<name>A0A2X1NLV4_ECOLX</name>
<evidence type="ECO:0000313" key="1">
    <source>
        <dbReference type="EMBL" id="STJ17033.1"/>
    </source>
</evidence>
<dbReference type="Pfam" id="PF02413">
    <property type="entry name" value="Caudo_TAP"/>
    <property type="match status" value="1"/>
</dbReference>
<dbReference type="InterPro" id="IPR003458">
    <property type="entry name" value="Phage_T4_Gp38_tail_assem"/>
</dbReference>
<evidence type="ECO:0000313" key="2">
    <source>
        <dbReference type="Proteomes" id="UP000254716"/>
    </source>
</evidence>
<organism evidence="1 2">
    <name type="scientific">Escherichia coli</name>
    <dbReference type="NCBI Taxonomy" id="562"/>
    <lineage>
        <taxon>Bacteria</taxon>
        <taxon>Pseudomonadati</taxon>
        <taxon>Pseudomonadota</taxon>
        <taxon>Gammaproteobacteria</taxon>
        <taxon>Enterobacterales</taxon>
        <taxon>Enterobacteriaceae</taxon>
        <taxon>Escherichia</taxon>
    </lineage>
</organism>
<dbReference type="AlphaFoldDB" id="A0A2X1NLV4"/>
<reference evidence="1 2" key="1">
    <citation type="submission" date="2018-06" db="EMBL/GenBank/DDBJ databases">
        <authorList>
            <consortium name="Pathogen Informatics"/>
            <person name="Doyle S."/>
        </authorList>
    </citation>
    <scope>NUCLEOTIDE SEQUENCE [LARGE SCALE GENOMIC DNA]</scope>
    <source>
        <strain evidence="1 2">NCTC9081</strain>
    </source>
</reference>
<protein>
    <submittedName>
        <fullName evidence="1">Tail fiber assembly protein</fullName>
    </submittedName>
</protein>
<sequence>MVMFMQLINVKRYYPENTLYGNDVQYFQSEDGKDFYESLPLFTKKYKLCITPDSGIICSISQDASALYPAGFSVVEVDELPEGADISGNWKFDNGVISRIPVNYARKLEAMRQSYLNQAYEKINDWRTELQLGTISDEDRAALTRWMAYISQVKKMELPAIKNKAEFDDIKWPEKPE</sequence>
<dbReference type="EMBL" id="UGCV01000008">
    <property type="protein sequence ID" value="STJ17033.1"/>
    <property type="molecule type" value="Genomic_DNA"/>
</dbReference>
<gene>
    <name evidence="1" type="ORF">NCTC9081_02446</name>
</gene>
<accession>A0A2X1NLV4</accession>
<dbReference type="Proteomes" id="UP000254716">
    <property type="component" value="Unassembled WGS sequence"/>
</dbReference>
<proteinExistence type="predicted"/>